<evidence type="ECO:0000313" key="10">
    <source>
        <dbReference type="Proteomes" id="UP000193465"/>
    </source>
</evidence>
<evidence type="ECO:0000256" key="1">
    <source>
        <dbReference type="ARBA" id="ARBA00001971"/>
    </source>
</evidence>
<dbReference type="InterPro" id="IPR002397">
    <property type="entry name" value="Cyt_P450_B"/>
</dbReference>
<dbReference type="GO" id="GO:0006707">
    <property type="term" value="P:cholesterol catabolic process"/>
    <property type="evidence" value="ECO:0007669"/>
    <property type="project" value="TreeGrafter"/>
</dbReference>
<dbReference type="GO" id="GO:0005506">
    <property type="term" value="F:iron ion binding"/>
    <property type="evidence" value="ECO:0007669"/>
    <property type="project" value="InterPro"/>
</dbReference>
<dbReference type="SUPFAM" id="SSF48264">
    <property type="entry name" value="Cytochrome P450"/>
    <property type="match status" value="1"/>
</dbReference>
<evidence type="ECO:0000256" key="7">
    <source>
        <dbReference type="ARBA" id="ARBA00023033"/>
    </source>
</evidence>
<dbReference type="PANTHER" id="PTHR46696">
    <property type="entry name" value="P450, PUTATIVE (EUROFUNG)-RELATED"/>
    <property type="match status" value="1"/>
</dbReference>
<dbReference type="InterPro" id="IPR001128">
    <property type="entry name" value="Cyt_P450"/>
</dbReference>
<dbReference type="STRING" id="188915.AWC02_17215"/>
<evidence type="ECO:0000313" key="9">
    <source>
        <dbReference type="EMBL" id="ORV41161.1"/>
    </source>
</evidence>
<evidence type="ECO:0000256" key="3">
    <source>
        <dbReference type="ARBA" id="ARBA00022617"/>
    </source>
</evidence>
<dbReference type="Pfam" id="PF00067">
    <property type="entry name" value="p450"/>
    <property type="match status" value="1"/>
</dbReference>
<dbReference type="PANTHER" id="PTHR46696:SF4">
    <property type="entry name" value="BIOTIN BIOSYNTHESIS CYTOCHROME P450"/>
    <property type="match status" value="1"/>
</dbReference>
<dbReference type="GO" id="GO:0036199">
    <property type="term" value="F:cholest-4-en-3-one 26-monooxygenase activity"/>
    <property type="evidence" value="ECO:0007669"/>
    <property type="project" value="TreeGrafter"/>
</dbReference>
<evidence type="ECO:0000256" key="8">
    <source>
        <dbReference type="RuleBase" id="RU000461"/>
    </source>
</evidence>
<sequence length="400" mass="45202">MTVTTTEDVRYDPYDVELNNDPYPMFRRLREEAPLYYNAEHDFYALSRFDDVNKALVDHQTFSSARGAILELIKANTPIPPGLILFEDPPVHDIHRKLLARMFTPRKIAELESKIREYCARCLDPLIGTGSLDFVADLGAQMPMRVIGMLVGIPEADQEIIRDRSNDNMRTEAGKPMSIASDGFDDGSIFADYLDWRVKHPSDDIMTELLNVEFTDETGAARRLSRDELLMYVMLVAGAGNETTTRLIGWTGKVLAEHPDQRRDLVANPALIPQAIEELLRFEAPAPHVARYVTRDVQYYGQTVPEGSVMMMLIGAANRDHRRFAPDGDVFDIHREARQHLTFSVGAHYCLGAALARLEGRIALEEVLKRFPEWDVDLTKAALSPTSTVRGWESMPAQIR</sequence>
<keyword evidence="5 8" id="KW-0560">Oxidoreductase</keyword>
<accession>A0A1X1T999</accession>
<evidence type="ECO:0000256" key="5">
    <source>
        <dbReference type="ARBA" id="ARBA00023002"/>
    </source>
</evidence>
<keyword evidence="6 8" id="KW-0408">Iron</keyword>
<dbReference type="InterPro" id="IPR036396">
    <property type="entry name" value="Cyt_P450_sf"/>
</dbReference>
<protein>
    <submittedName>
        <fullName evidence="9">Cytochrome</fullName>
    </submittedName>
</protein>
<reference evidence="9 10" key="1">
    <citation type="submission" date="2016-01" db="EMBL/GenBank/DDBJ databases">
        <title>The new phylogeny of the genus Mycobacterium.</title>
        <authorList>
            <person name="Tarcisio F."/>
            <person name="Conor M."/>
            <person name="Antonella G."/>
            <person name="Elisabetta G."/>
            <person name="Giulia F.S."/>
            <person name="Sara T."/>
            <person name="Anna F."/>
            <person name="Clotilde B."/>
            <person name="Roberto B."/>
            <person name="Veronica D.S."/>
            <person name="Fabio R."/>
            <person name="Monica P."/>
            <person name="Olivier J."/>
            <person name="Enrico T."/>
            <person name="Nicola S."/>
        </authorList>
    </citation>
    <scope>NUCLEOTIDE SEQUENCE [LARGE SCALE GENOMIC DNA]</scope>
    <source>
        <strain evidence="9 10">ATCC 27353</strain>
    </source>
</reference>
<dbReference type="AlphaFoldDB" id="A0A1X1T999"/>
<organism evidence="9 10">
    <name type="scientific">Mycolicibacter engbaekii</name>
    <dbReference type="NCBI Taxonomy" id="188915"/>
    <lineage>
        <taxon>Bacteria</taxon>
        <taxon>Bacillati</taxon>
        <taxon>Actinomycetota</taxon>
        <taxon>Actinomycetes</taxon>
        <taxon>Mycobacteriales</taxon>
        <taxon>Mycobacteriaceae</taxon>
        <taxon>Mycolicibacter</taxon>
    </lineage>
</organism>
<comment type="caution">
    <text evidence="9">The sequence shown here is derived from an EMBL/GenBank/DDBJ whole genome shotgun (WGS) entry which is preliminary data.</text>
</comment>
<dbReference type="CDD" id="cd11078">
    <property type="entry name" value="CYP130-like"/>
    <property type="match status" value="1"/>
</dbReference>
<comment type="similarity">
    <text evidence="2 8">Belongs to the cytochrome P450 family.</text>
</comment>
<dbReference type="EMBL" id="LQOT01000069">
    <property type="protein sequence ID" value="ORV41161.1"/>
    <property type="molecule type" value="Genomic_DNA"/>
</dbReference>
<dbReference type="Gene3D" id="1.10.630.10">
    <property type="entry name" value="Cytochrome P450"/>
    <property type="match status" value="1"/>
</dbReference>
<dbReference type="FunFam" id="1.10.630.10:FF:000018">
    <property type="entry name" value="Cytochrome P450 monooxygenase"/>
    <property type="match status" value="1"/>
</dbReference>
<dbReference type="PRINTS" id="PR00385">
    <property type="entry name" value="P450"/>
</dbReference>
<comment type="cofactor">
    <cofactor evidence="1">
        <name>heme</name>
        <dbReference type="ChEBI" id="CHEBI:30413"/>
    </cofactor>
</comment>
<keyword evidence="10" id="KW-1185">Reference proteome</keyword>
<dbReference type="GO" id="GO:0008395">
    <property type="term" value="F:steroid hydroxylase activity"/>
    <property type="evidence" value="ECO:0007669"/>
    <property type="project" value="TreeGrafter"/>
</dbReference>
<dbReference type="PROSITE" id="PS00086">
    <property type="entry name" value="CYTOCHROME_P450"/>
    <property type="match status" value="1"/>
</dbReference>
<keyword evidence="4 8" id="KW-0479">Metal-binding</keyword>
<name>A0A1X1T999_9MYCO</name>
<evidence type="ECO:0000256" key="6">
    <source>
        <dbReference type="ARBA" id="ARBA00023004"/>
    </source>
</evidence>
<dbReference type="InterPro" id="IPR017972">
    <property type="entry name" value="Cyt_P450_CS"/>
</dbReference>
<dbReference type="Proteomes" id="UP000193465">
    <property type="component" value="Unassembled WGS sequence"/>
</dbReference>
<evidence type="ECO:0000256" key="2">
    <source>
        <dbReference type="ARBA" id="ARBA00010617"/>
    </source>
</evidence>
<keyword evidence="7 8" id="KW-0503">Monooxygenase</keyword>
<dbReference type="PRINTS" id="PR00359">
    <property type="entry name" value="BP450"/>
</dbReference>
<proteinExistence type="inferred from homology"/>
<keyword evidence="3 8" id="KW-0349">Heme</keyword>
<evidence type="ECO:0000256" key="4">
    <source>
        <dbReference type="ARBA" id="ARBA00022723"/>
    </source>
</evidence>
<gene>
    <name evidence="9" type="ORF">AWC02_17215</name>
</gene>
<dbReference type="GO" id="GO:0020037">
    <property type="term" value="F:heme binding"/>
    <property type="evidence" value="ECO:0007669"/>
    <property type="project" value="InterPro"/>
</dbReference>
<dbReference type="RefSeq" id="WP_085129937.1">
    <property type="nucleotide sequence ID" value="NZ_LQOT01000069.1"/>
</dbReference>